<dbReference type="SMART" id="SM00680">
    <property type="entry name" value="CLIP"/>
    <property type="match status" value="1"/>
</dbReference>
<keyword evidence="4" id="KW-0720">Serine protease</keyword>
<comment type="similarity">
    <text evidence="7">Belongs to the peptidase S1 family. CLIP subfamily.</text>
</comment>
<dbReference type="InterPro" id="IPR001254">
    <property type="entry name" value="Trypsin_dom"/>
</dbReference>
<dbReference type="EMBL" id="VTPC01004917">
    <property type="protein sequence ID" value="KAF2896601.1"/>
    <property type="molecule type" value="Genomic_DNA"/>
</dbReference>
<evidence type="ECO:0008006" key="12">
    <source>
        <dbReference type="Google" id="ProtNLM"/>
    </source>
</evidence>
<dbReference type="InterPro" id="IPR009003">
    <property type="entry name" value="Peptidase_S1_PA"/>
</dbReference>
<dbReference type="Pfam" id="PF12032">
    <property type="entry name" value="CLIP"/>
    <property type="match status" value="1"/>
</dbReference>
<keyword evidence="1" id="KW-0645">Protease</keyword>
<evidence type="ECO:0000313" key="11">
    <source>
        <dbReference type="Proteomes" id="UP000801492"/>
    </source>
</evidence>
<dbReference type="InterPro" id="IPR043504">
    <property type="entry name" value="Peptidase_S1_PA_chymotrypsin"/>
</dbReference>
<feature type="domain" description="Clip" evidence="9">
    <location>
        <begin position="1"/>
        <end position="48"/>
    </location>
</feature>
<protein>
    <recommendedName>
        <fullName evidence="12">CLIP domain-containing serine protease</fullName>
    </recommendedName>
</protein>
<keyword evidence="11" id="KW-1185">Reference proteome</keyword>
<evidence type="ECO:0000256" key="1">
    <source>
        <dbReference type="ARBA" id="ARBA00022670"/>
    </source>
</evidence>
<feature type="non-terminal residue" evidence="10">
    <location>
        <position position="1"/>
    </location>
</feature>
<evidence type="ECO:0000256" key="7">
    <source>
        <dbReference type="ARBA" id="ARBA00024195"/>
    </source>
</evidence>
<evidence type="ECO:0000256" key="5">
    <source>
        <dbReference type="ARBA" id="ARBA00023157"/>
    </source>
</evidence>
<evidence type="ECO:0000256" key="4">
    <source>
        <dbReference type="ARBA" id="ARBA00022825"/>
    </source>
</evidence>
<feature type="domain" description="Peptidase S1" evidence="8">
    <location>
        <begin position="75"/>
        <end position="348"/>
    </location>
</feature>
<evidence type="ECO:0000256" key="2">
    <source>
        <dbReference type="ARBA" id="ARBA00022729"/>
    </source>
</evidence>
<keyword evidence="6" id="KW-0325">Glycoprotein</keyword>
<dbReference type="PROSITE" id="PS51888">
    <property type="entry name" value="CLIP"/>
    <property type="match status" value="1"/>
</dbReference>
<dbReference type="InterPro" id="IPR038565">
    <property type="entry name" value="CLIP_sf"/>
</dbReference>
<dbReference type="InterPro" id="IPR051487">
    <property type="entry name" value="Ser/Thr_Proteases_Immune/Dev"/>
</dbReference>
<sequence>NCLTPNNETAQCISVFSCPVLLPAAQTQKEFYNKSLCGGEAGFPHVCCGTLGTYITQQEIIKAPTERKLSKYNQVCGYQHSDDHYHTINDTALTEFPWFAKIKLKPKNPSIVAKTIYSLGFACSGSLISLQYVITSASCISHRKYEPEIVRLGEYSLLNKTDCMEDSDVYECSSNVQDLGIDQVIPHPQYQELGFFFAINDIGLIRLNKSAEFTDYVRPICVPYPDVPKLTVNDTLITVKLPENYSNVKPRLARQYVQDDECRSYIQEMVKNIDNGGHMCGAAINATSKTCDGNNLGSSVTVSRRSRQGRKWYLVGIVSGRFANCILEDTNIYTKVSHYLDWINENLNL</sequence>
<evidence type="ECO:0000256" key="6">
    <source>
        <dbReference type="ARBA" id="ARBA00023180"/>
    </source>
</evidence>
<keyword evidence="2" id="KW-0732">Signal</keyword>
<evidence type="ECO:0000259" key="8">
    <source>
        <dbReference type="PROSITE" id="PS50240"/>
    </source>
</evidence>
<dbReference type="Gene3D" id="2.40.10.10">
    <property type="entry name" value="Trypsin-like serine proteases"/>
    <property type="match status" value="2"/>
</dbReference>
<dbReference type="SUPFAM" id="SSF50494">
    <property type="entry name" value="Trypsin-like serine proteases"/>
    <property type="match status" value="1"/>
</dbReference>
<dbReference type="InterPro" id="IPR022700">
    <property type="entry name" value="CLIP"/>
</dbReference>
<name>A0A8K0D3Y6_IGNLU</name>
<dbReference type="Proteomes" id="UP000801492">
    <property type="component" value="Unassembled WGS sequence"/>
</dbReference>
<proteinExistence type="inferred from homology"/>
<dbReference type="SMART" id="SM00020">
    <property type="entry name" value="Tryp_SPc"/>
    <property type="match status" value="1"/>
</dbReference>
<keyword evidence="3" id="KW-0378">Hydrolase</keyword>
<dbReference type="AlphaFoldDB" id="A0A8K0D3Y6"/>
<comment type="caution">
    <text evidence="10">The sequence shown here is derived from an EMBL/GenBank/DDBJ whole genome shotgun (WGS) entry which is preliminary data.</text>
</comment>
<accession>A0A8K0D3Y6</accession>
<keyword evidence="5" id="KW-1015">Disulfide bond</keyword>
<reference evidence="10" key="1">
    <citation type="submission" date="2019-08" db="EMBL/GenBank/DDBJ databases">
        <title>The genome of the North American firefly Photinus pyralis.</title>
        <authorList>
            <consortium name="Photinus pyralis genome working group"/>
            <person name="Fallon T.R."/>
            <person name="Sander Lower S.E."/>
            <person name="Weng J.-K."/>
        </authorList>
    </citation>
    <scope>NUCLEOTIDE SEQUENCE</scope>
    <source>
        <strain evidence="10">TRF0915ILg1</strain>
        <tissue evidence="10">Whole body</tissue>
    </source>
</reference>
<dbReference type="Pfam" id="PF00089">
    <property type="entry name" value="Trypsin"/>
    <property type="match status" value="1"/>
</dbReference>
<dbReference type="PANTHER" id="PTHR24256">
    <property type="entry name" value="TRYPTASE-RELATED"/>
    <property type="match status" value="1"/>
</dbReference>
<dbReference type="PROSITE" id="PS50240">
    <property type="entry name" value="TRYPSIN_DOM"/>
    <property type="match status" value="1"/>
</dbReference>
<dbReference type="OrthoDB" id="6732254at2759"/>
<organism evidence="10 11">
    <name type="scientific">Ignelater luminosus</name>
    <name type="common">Cucubano</name>
    <name type="synonym">Pyrophorus luminosus</name>
    <dbReference type="NCBI Taxonomy" id="2038154"/>
    <lineage>
        <taxon>Eukaryota</taxon>
        <taxon>Metazoa</taxon>
        <taxon>Ecdysozoa</taxon>
        <taxon>Arthropoda</taxon>
        <taxon>Hexapoda</taxon>
        <taxon>Insecta</taxon>
        <taxon>Pterygota</taxon>
        <taxon>Neoptera</taxon>
        <taxon>Endopterygota</taxon>
        <taxon>Coleoptera</taxon>
        <taxon>Polyphaga</taxon>
        <taxon>Elateriformia</taxon>
        <taxon>Elateroidea</taxon>
        <taxon>Elateridae</taxon>
        <taxon>Agrypninae</taxon>
        <taxon>Pyrophorini</taxon>
        <taxon>Ignelater</taxon>
    </lineage>
</organism>
<dbReference type="GO" id="GO:0004252">
    <property type="term" value="F:serine-type endopeptidase activity"/>
    <property type="evidence" value="ECO:0007669"/>
    <property type="project" value="InterPro"/>
</dbReference>
<gene>
    <name evidence="10" type="ORF">ILUMI_09576</name>
</gene>
<evidence type="ECO:0000259" key="9">
    <source>
        <dbReference type="PROSITE" id="PS51888"/>
    </source>
</evidence>
<evidence type="ECO:0000313" key="10">
    <source>
        <dbReference type="EMBL" id="KAF2896601.1"/>
    </source>
</evidence>
<dbReference type="Gene3D" id="3.30.1640.30">
    <property type="match status" value="1"/>
</dbReference>
<evidence type="ECO:0000256" key="3">
    <source>
        <dbReference type="ARBA" id="ARBA00022801"/>
    </source>
</evidence>
<dbReference type="FunFam" id="2.40.10.10:FF:000028">
    <property type="entry name" value="Serine protease easter"/>
    <property type="match status" value="1"/>
</dbReference>
<dbReference type="GO" id="GO:0006508">
    <property type="term" value="P:proteolysis"/>
    <property type="evidence" value="ECO:0007669"/>
    <property type="project" value="UniProtKB-KW"/>
</dbReference>